<dbReference type="OrthoDB" id="9803101at2"/>
<dbReference type="Proteomes" id="UP000199301">
    <property type="component" value="Unassembled WGS sequence"/>
</dbReference>
<protein>
    <submittedName>
        <fullName evidence="1">Enamine deaminase RidA, house cleaning of reactive enamine intermediates, YjgF/YER057c/UK114 family</fullName>
    </submittedName>
</protein>
<dbReference type="PANTHER" id="PTHR43857">
    <property type="entry name" value="BLR7761 PROTEIN"/>
    <property type="match status" value="1"/>
</dbReference>
<keyword evidence="2" id="KW-1185">Reference proteome</keyword>
<dbReference type="AlphaFoldDB" id="A0A1H0ZSR7"/>
<name>A0A1H0ZSR7_9ACTN</name>
<dbReference type="CDD" id="cd00448">
    <property type="entry name" value="YjgF_YER057c_UK114_family"/>
    <property type="match status" value="1"/>
</dbReference>
<sequence length="133" mass="14441">MRESRSRLVRSAELTASVDYAYAARANGPLVLTAGACPLDEHGATVCVDDPAGQARQCVRNLAVTLREAETDLDHVVRCTVYVATRDRERLRTAWSAVRDEFGSHDPPATLLGVSLLGYDDQLVEVDAMATLP</sequence>
<dbReference type="EMBL" id="FNKO01000001">
    <property type="protein sequence ID" value="SDQ30076.1"/>
    <property type="molecule type" value="Genomic_DNA"/>
</dbReference>
<organism evidence="1 2">
    <name type="scientific">Actinopolyspora saharensis</name>
    <dbReference type="NCBI Taxonomy" id="995062"/>
    <lineage>
        <taxon>Bacteria</taxon>
        <taxon>Bacillati</taxon>
        <taxon>Actinomycetota</taxon>
        <taxon>Actinomycetes</taxon>
        <taxon>Actinopolysporales</taxon>
        <taxon>Actinopolysporaceae</taxon>
        <taxon>Actinopolyspora</taxon>
    </lineage>
</organism>
<evidence type="ECO:0000313" key="1">
    <source>
        <dbReference type="EMBL" id="SDQ30076.1"/>
    </source>
</evidence>
<gene>
    <name evidence="1" type="ORF">SAMN04489718_1201</name>
</gene>
<evidence type="ECO:0000313" key="2">
    <source>
        <dbReference type="Proteomes" id="UP000199301"/>
    </source>
</evidence>
<dbReference type="Gene3D" id="3.30.1330.40">
    <property type="entry name" value="RutC-like"/>
    <property type="match status" value="1"/>
</dbReference>
<dbReference type="PANTHER" id="PTHR43857:SF1">
    <property type="entry name" value="YJGH FAMILY PROTEIN"/>
    <property type="match status" value="1"/>
</dbReference>
<dbReference type="STRING" id="995062.SAMN04489718_1201"/>
<dbReference type="InterPro" id="IPR035959">
    <property type="entry name" value="RutC-like_sf"/>
</dbReference>
<dbReference type="RefSeq" id="WP_092521647.1">
    <property type="nucleotide sequence ID" value="NZ_FNKO01000001.1"/>
</dbReference>
<reference evidence="2" key="1">
    <citation type="submission" date="2016-10" db="EMBL/GenBank/DDBJ databases">
        <authorList>
            <person name="Varghese N."/>
            <person name="Submissions S."/>
        </authorList>
    </citation>
    <scope>NUCLEOTIDE SEQUENCE [LARGE SCALE GENOMIC DNA]</scope>
    <source>
        <strain evidence="2">DSM 45459</strain>
    </source>
</reference>
<accession>A0A1H0ZSR7</accession>
<dbReference type="InterPro" id="IPR006175">
    <property type="entry name" value="YjgF/YER057c/UK114"/>
</dbReference>
<dbReference type="SUPFAM" id="SSF55298">
    <property type="entry name" value="YjgF-like"/>
    <property type="match status" value="1"/>
</dbReference>
<proteinExistence type="predicted"/>
<dbReference type="Pfam" id="PF01042">
    <property type="entry name" value="Ribonuc_L-PSP"/>
    <property type="match status" value="1"/>
</dbReference>